<keyword evidence="3" id="KW-1185">Reference proteome</keyword>
<name>A0A4R9M592_9LEPT</name>
<protein>
    <submittedName>
        <fullName evidence="2">Periplasmic heavy metal sensor</fullName>
    </submittedName>
</protein>
<dbReference type="InterPro" id="IPR012899">
    <property type="entry name" value="LTXXQ"/>
</dbReference>
<proteinExistence type="predicted"/>
<feature type="region of interest" description="Disordered" evidence="1">
    <location>
        <begin position="146"/>
        <end position="174"/>
    </location>
</feature>
<accession>A0A4R9M592</accession>
<dbReference type="Pfam" id="PF07813">
    <property type="entry name" value="LTXXQ"/>
    <property type="match status" value="1"/>
</dbReference>
<organism evidence="2 3">
    <name type="scientific">Leptospira idonii</name>
    <dbReference type="NCBI Taxonomy" id="1193500"/>
    <lineage>
        <taxon>Bacteria</taxon>
        <taxon>Pseudomonadati</taxon>
        <taxon>Spirochaetota</taxon>
        <taxon>Spirochaetia</taxon>
        <taxon>Leptospirales</taxon>
        <taxon>Leptospiraceae</taxon>
        <taxon>Leptospira</taxon>
    </lineage>
</organism>
<dbReference type="EMBL" id="RQHW01000003">
    <property type="protein sequence ID" value="TGN20867.1"/>
    <property type="molecule type" value="Genomic_DNA"/>
</dbReference>
<feature type="compositionally biased region" description="Basic and acidic residues" evidence="1">
    <location>
        <begin position="153"/>
        <end position="168"/>
    </location>
</feature>
<sequence>MKEIPIKTGMLLLTMCTYMGLKADPPPPPTGPMMMGPIGIIFPFPDPEGKEFEKLSTELKLTKEQKDKIKTSLDKREILLKENMERMPSLHEDLRNILESEKVELSSVRSKLQEISNIQLELRMIQIQGRLEFESQLTKEQRTNLKALHKKRMDQIKPKKGFPSDRFECPPPKL</sequence>
<dbReference type="Gene3D" id="1.20.120.1490">
    <property type="match status" value="1"/>
</dbReference>
<reference evidence="2" key="1">
    <citation type="journal article" date="2019" name="PLoS Negl. Trop. Dis.">
        <title>Revisiting the worldwide diversity of Leptospira species in the environment.</title>
        <authorList>
            <person name="Vincent A.T."/>
            <person name="Schiettekatte O."/>
            <person name="Bourhy P."/>
            <person name="Veyrier F.J."/>
            <person name="Picardeau M."/>
        </authorList>
    </citation>
    <scope>NUCLEOTIDE SEQUENCE [LARGE SCALE GENOMIC DNA]</scope>
    <source>
        <strain evidence="2">201300427</strain>
    </source>
</reference>
<dbReference type="RefSeq" id="WP_135758740.1">
    <property type="nucleotide sequence ID" value="NZ_RQHW01000003.1"/>
</dbReference>
<dbReference type="Proteomes" id="UP000298058">
    <property type="component" value="Unassembled WGS sequence"/>
</dbReference>
<dbReference type="OrthoDB" id="329976at2"/>
<evidence type="ECO:0000256" key="1">
    <source>
        <dbReference type="SAM" id="MobiDB-lite"/>
    </source>
</evidence>
<evidence type="ECO:0000313" key="3">
    <source>
        <dbReference type="Proteomes" id="UP000298058"/>
    </source>
</evidence>
<comment type="caution">
    <text evidence="2">The sequence shown here is derived from an EMBL/GenBank/DDBJ whole genome shotgun (WGS) entry which is preliminary data.</text>
</comment>
<gene>
    <name evidence="2" type="ORF">EHS15_01355</name>
</gene>
<evidence type="ECO:0000313" key="2">
    <source>
        <dbReference type="EMBL" id="TGN20867.1"/>
    </source>
</evidence>
<dbReference type="AlphaFoldDB" id="A0A4R9M592"/>